<comment type="caution">
    <text evidence="4">The sequence shown here is derived from an EMBL/GenBank/DDBJ whole genome shotgun (WGS) entry which is preliminary data.</text>
</comment>
<dbReference type="Pfam" id="PF07039">
    <property type="entry name" value="SGF29_Tudor"/>
    <property type="match status" value="1"/>
</dbReference>
<feature type="compositionally biased region" description="Polar residues" evidence="1">
    <location>
        <begin position="116"/>
        <end position="132"/>
    </location>
</feature>
<dbReference type="PANTHER" id="PTHR21539">
    <property type="entry name" value="SAGA-ASSOCIATED FACTOR 29"/>
    <property type="match status" value="1"/>
</dbReference>
<dbReference type="OrthoDB" id="10265994at2759"/>
<gene>
    <name evidence="4" type="ORF">BLS_004460</name>
    <name evidence="3" type="ORF">EG328_006187</name>
</gene>
<sequence>MASRNRNRPGLHKEDADEERALWHEVRSNGKRIDQQVAEHNKLWAKMQDLKGLLDSANSRDEDPSPELEDELMTITRANVKLCDEIIAALEGESDQDGSALINGLHILTALRASSEAENATPQPRGSASSKPGRNAKRKADTASQISADDRESMQAESPIASSPKVLISASSRLKVGNANSRSGSVPAVREASVKIEEGNDSGLDGIKREGILCEVTTIIGESKQRRYEIRDIDPEVSTPPYRASLNQMTPIPPKNEKLPDLPPKKAVLALYPNTTTFYKAEVVKCELERQIVRLRFEGEEDPNSETEVERRYVLVDWTGK</sequence>
<feature type="domain" description="SGF29 C-terminal" evidence="2">
    <location>
        <begin position="177"/>
        <end position="321"/>
    </location>
</feature>
<protein>
    <recommendedName>
        <fullName evidence="2">SGF29 C-terminal domain-containing protein</fullName>
    </recommendedName>
</protein>
<organism evidence="4 5">
    <name type="scientific">Venturia inaequalis</name>
    <name type="common">Apple scab fungus</name>
    <dbReference type="NCBI Taxonomy" id="5025"/>
    <lineage>
        <taxon>Eukaryota</taxon>
        <taxon>Fungi</taxon>
        <taxon>Dikarya</taxon>
        <taxon>Ascomycota</taxon>
        <taxon>Pezizomycotina</taxon>
        <taxon>Dothideomycetes</taxon>
        <taxon>Pleosporomycetidae</taxon>
        <taxon>Venturiales</taxon>
        <taxon>Venturiaceae</taxon>
        <taxon>Venturia</taxon>
    </lineage>
</organism>
<dbReference type="PANTHER" id="PTHR21539:SF0">
    <property type="entry name" value="SAGA-ASSOCIATED FACTOR 29"/>
    <property type="match status" value="1"/>
</dbReference>
<dbReference type="InterPro" id="IPR010750">
    <property type="entry name" value="SGF29_tudor-like_dom"/>
</dbReference>
<dbReference type="Proteomes" id="UP000447873">
    <property type="component" value="Unassembled WGS sequence"/>
</dbReference>
<reference evidence="4 5" key="1">
    <citation type="submission" date="2019-11" db="EMBL/GenBank/DDBJ databases">
        <title>Venturia inaequalis Genome Resource.</title>
        <authorList>
            <person name="Lichtner F.J."/>
        </authorList>
    </citation>
    <scope>NUCLEOTIDE SEQUENCE [LARGE SCALE GENOMIC DNA]</scope>
    <source>
        <strain evidence="3 6">120213</strain>
        <strain evidence="4">Bline_iso_100314</strain>
    </source>
</reference>
<dbReference type="PROSITE" id="PS51518">
    <property type="entry name" value="SGF29_C"/>
    <property type="match status" value="1"/>
</dbReference>
<evidence type="ECO:0000313" key="5">
    <source>
        <dbReference type="Proteomes" id="UP000433883"/>
    </source>
</evidence>
<feature type="region of interest" description="Disordered" evidence="1">
    <location>
        <begin position="115"/>
        <end position="164"/>
    </location>
</feature>
<evidence type="ECO:0000259" key="2">
    <source>
        <dbReference type="PROSITE" id="PS51518"/>
    </source>
</evidence>
<dbReference type="Proteomes" id="UP000433883">
    <property type="component" value="Unassembled WGS sequence"/>
</dbReference>
<dbReference type="AlphaFoldDB" id="A0A8H3UIH6"/>
<feature type="region of interest" description="Disordered" evidence="1">
    <location>
        <begin position="239"/>
        <end position="260"/>
    </location>
</feature>
<dbReference type="InterPro" id="IPR037802">
    <property type="entry name" value="SGF29"/>
</dbReference>
<proteinExistence type="predicted"/>
<dbReference type="GO" id="GO:0000124">
    <property type="term" value="C:SAGA complex"/>
    <property type="evidence" value="ECO:0007669"/>
    <property type="project" value="InterPro"/>
</dbReference>
<evidence type="ECO:0000313" key="6">
    <source>
        <dbReference type="Proteomes" id="UP000447873"/>
    </source>
</evidence>
<accession>A0A8H3UIH6</accession>
<evidence type="ECO:0000256" key="1">
    <source>
        <dbReference type="SAM" id="MobiDB-lite"/>
    </source>
</evidence>
<evidence type="ECO:0000313" key="3">
    <source>
        <dbReference type="EMBL" id="KAE9970535.1"/>
    </source>
</evidence>
<dbReference type="EMBL" id="WNWQ01000296">
    <property type="protein sequence ID" value="KAE9971372.1"/>
    <property type="molecule type" value="Genomic_DNA"/>
</dbReference>
<name>A0A8H3UIH6_VENIN</name>
<evidence type="ECO:0000313" key="4">
    <source>
        <dbReference type="EMBL" id="KAE9971372.1"/>
    </source>
</evidence>
<dbReference type="EMBL" id="WNWS01000327">
    <property type="protein sequence ID" value="KAE9970535.1"/>
    <property type="molecule type" value="Genomic_DNA"/>
</dbReference>
<dbReference type="Gene3D" id="2.30.30.140">
    <property type="match status" value="1"/>
</dbReference>